<dbReference type="GO" id="GO:0030246">
    <property type="term" value="F:carbohydrate binding"/>
    <property type="evidence" value="ECO:0007669"/>
    <property type="project" value="InterPro"/>
</dbReference>
<keyword evidence="7" id="KW-0456">Lyase</keyword>
<dbReference type="InterPro" id="IPR053868">
    <property type="entry name" value="Pel9A-like_beta_helix"/>
</dbReference>
<evidence type="ECO:0000256" key="2">
    <source>
        <dbReference type="ARBA" id="ARBA00004613"/>
    </source>
</evidence>
<comment type="subcellular location">
    <subcellularLocation>
        <location evidence="2">Secreted</location>
    </subcellularLocation>
</comment>
<reference evidence="11 12" key="1">
    <citation type="submission" date="2020-08" db="EMBL/GenBank/DDBJ databases">
        <title>Sequencing the genomes of 1000 actinobacteria strains.</title>
        <authorList>
            <person name="Klenk H.-P."/>
        </authorList>
    </citation>
    <scope>NUCLEOTIDE SEQUENCE [LARGE SCALE GENOMIC DNA]</scope>
    <source>
        <strain evidence="11 12">DSM 45486</strain>
    </source>
</reference>
<evidence type="ECO:0000313" key="12">
    <source>
        <dbReference type="Proteomes" id="UP000552097"/>
    </source>
</evidence>
<keyword evidence="6" id="KW-0106">Calcium</keyword>
<sequence>MHLTPRWRTFRKGFTGSAILAVIAVIVPGTAAVSNAAAGNTYYVAPNGNDSAAGTQAAPWASIARAQAVATAGDTVYFRGGTYAYTRATTACSSRTARVDAITLNKSGASGNPIRYWAHPGEKPIFTFSAMRDDCRIKGFNVTGSHLHLKGLEVTGAPQNNNLNAESWGIWISGSNNTFELLNTHHHMGTGLFINGGGGNLVLNTDSHDNYDLRSSDGPGENADGFGAHYTPAGRPANVFRGSRAWWNADDGYDLISTYSPVIIENSWAWRNGYVPGTTTPSGNGAGFKVGGFGADYDAGAVKHTVRFSVALLNKSQGFYSNHHPVANDYFNNTGYGNHPNFDMRGINSSGASVGRGNLRNNIAYNGTATANMTGTSASHNSWNLGLPLSDAQFQSVSTSGWDAPRQADGSLPVLPNLRLAANSTLIDKGTNVGLPYQGSAPDLGAFEQSGGTPPPVRYEAETAPAVCQGTIDTNQAGFSGTGFCNGNAAVGAYAQFTVNATTAGTTTLGIRFANGASSGAARPANLVVNGSTVAVVSFESTGAWTAWTTKTLATSLNAGSNTVRLEPTTAAGLPNIDYLTL</sequence>
<gene>
    <name evidence="11" type="ORF">F4560_001632</name>
</gene>
<dbReference type="PANTHER" id="PTHR40088">
    <property type="entry name" value="PECTATE LYASE (EUROFUNG)"/>
    <property type="match status" value="1"/>
</dbReference>
<dbReference type="RefSeq" id="WP_184918217.1">
    <property type="nucleotide sequence ID" value="NZ_JACHMO010000001.1"/>
</dbReference>
<keyword evidence="3" id="KW-0964">Secreted</keyword>
<evidence type="ECO:0000256" key="5">
    <source>
        <dbReference type="ARBA" id="ARBA00022729"/>
    </source>
</evidence>
<evidence type="ECO:0000256" key="9">
    <source>
        <dbReference type="SAM" id="SignalP"/>
    </source>
</evidence>
<organism evidence="11 12">
    <name type="scientific">Saccharothrix ecbatanensis</name>
    <dbReference type="NCBI Taxonomy" id="1105145"/>
    <lineage>
        <taxon>Bacteria</taxon>
        <taxon>Bacillati</taxon>
        <taxon>Actinomycetota</taxon>
        <taxon>Actinomycetes</taxon>
        <taxon>Pseudonocardiales</taxon>
        <taxon>Pseudonocardiaceae</taxon>
        <taxon>Saccharothrix</taxon>
    </lineage>
</organism>
<name>A0A7W9HH60_9PSEU</name>
<feature type="chain" id="PRO_5039014594" description="CBM6 domain-containing protein" evidence="9">
    <location>
        <begin position="32"/>
        <end position="582"/>
    </location>
</feature>
<dbReference type="Gene3D" id="2.160.20.10">
    <property type="entry name" value="Single-stranded right-handed beta-helix, Pectin lyase-like"/>
    <property type="match status" value="1"/>
</dbReference>
<dbReference type="GO" id="GO:0046872">
    <property type="term" value="F:metal ion binding"/>
    <property type="evidence" value="ECO:0007669"/>
    <property type="project" value="UniProtKB-KW"/>
</dbReference>
<dbReference type="PANTHER" id="PTHR40088:SF1">
    <property type="entry name" value="PECTATE LYASE PEL9"/>
    <property type="match status" value="1"/>
</dbReference>
<dbReference type="Pfam" id="PF03422">
    <property type="entry name" value="CBM_6"/>
    <property type="match status" value="1"/>
</dbReference>
<dbReference type="InterPro" id="IPR005084">
    <property type="entry name" value="CBM6"/>
</dbReference>
<dbReference type="GO" id="GO:0016837">
    <property type="term" value="F:carbon-oxygen lyase activity, acting on polysaccharides"/>
    <property type="evidence" value="ECO:0007669"/>
    <property type="project" value="TreeGrafter"/>
</dbReference>
<dbReference type="SUPFAM" id="SSF51126">
    <property type="entry name" value="Pectin lyase-like"/>
    <property type="match status" value="1"/>
</dbReference>
<dbReference type="GO" id="GO:0005576">
    <property type="term" value="C:extracellular region"/>
    <property type="evidence" value="ECO:0007669"/>
    <property type="project" value="UniProtKB-SubCell"/>
</dbReference>
<dbReference type="InterPro" id="IPR052052">
    <property type="entry name" value="Polysaccharide_Lyase_9"/>
</dbReference>
<dbReference type="Proteomes" id="UP000552097">
    <property type="component" value="Unassembled WGS sequence"/>
</dbReference>
<evidence type="ECO:0000313" key="11">
    <source>
        <dbReference type="EMBL" id="MBB5801864.1"/>
    </source>
</evidence>
<dbReference type="AlphaFoldDB" id="A0A7W9HH60"/>
<evidence type="ECO:0000256" key="1">
    <source>
        <dbReference type="ARBA" id="ARBA00001913"/>
    </source>
</evidence>
<accession>A0A7W9HH60</accession>
<dbReference type="SUPFAM" id="SSF49785">
    <property type="entry name" value="Galactose-binding domain-like"/>
    <property type="match status" value="1"/>
</dbReference>
<evidence type="ECO:0000256" key="7">
    <source>
        <dbReference type="ARBA" id="ARBA00023239"/>
    </source>
</evidence>
<evidence type="ECO:0000256" key="4">
    <source>
        <dbReference type="ARBA" id="ARBA00022723"/>
    </source>
</evidence>
<dbReference type="InterPro" id="IPR011050">
    <property type="entry name" value="Pectin_lyase_fold/virulence"/>
</dbReference>
<evidence type="ECO:0000259" key="10">
    <source>
        <dbReference type="PROSITE" id="PS51175"/>
    </source>
</evidence>
<keyword evidence="4" id="KW-0479">Metal-binding</keyword>
<dbReference type="InterPro" id="IPR008979">
    <property type="entry name" value="Galactose-bd-like_sf"/>
</dbReference>
<comment type="similarity">
    <text evidence="8">Belongs to the polysaccharide lyase 9 family.</text>
</comment>
<keyword evidence="5 9" id="KW-0732">Signal</keyword>
<comment type="caution">
    <text evidence="11">The sequence shown here is derived from an EMBL/GenBank/DDBJ whole genome shotgun (WGS) entry which is preliminary data.</text>
</comment>
<evidence type="ECO:0000256" key="8">
    <source>
        <dbReference type="ARBA" id="ARBA00038263"/>
    </source>
</evidence>
<dbReference type="Gene3D" id="2.60.120.260">
    <property type="entry name" value="Galactose-binding domain-like"/>
    <property type="match status" value="1"/>
</dbReference>
<evidence type="ECO:0000256" key="3">
    <source>
        <dbReference type="ARBA" id="ARBA00022525"/>
    </source>
</evidence>
<feature type="signal peptide" evidence="9">
    <location>
        <begin position="1"/>
        <end position="31"/>
    </location>
</feature>
<protein>
    <recommendedName>
        <fullName evidence="10">CBM6 domain-containing protein</fullName>
    </recommendedName>
</protein>
<proteinExistence type="inferred from homology"/>
<evidence type="ECO:0000256" key="6">
    <source>
        <dbReference type="ARBA" id="ARBA00022837"/>
    </source>
</evidence>
<comment type="cofactor">
    <cofactor evidence="1">
        <name>Ca(2+)</name>
        <dbReference type="ChEBI" id="CHEBI:29108"/>
    </cofactor>
</comment>
<dbReference type="PROSITE" id="PS51175">
    <property type="entry name" value="CBM6"/>
    <property type="match status" value="1"/>
</dbReference>
<dbReference type="EMBL" id="JACHMO010000001">
    <property type="protein sequence ID" value="MBB5801864.1"/>
    <property type="molecule type" value="Genomic_DNA"/>
</dbReference>
<keyword evidence="12" id="KW-1185">Reference proteome</keyword>
<dbReference type="CDD" id="cd04082">
    <property type="entry name" value="CBM35_pectate_lyase-like"/>
    <property type="match status" value="1"/>
</dbReference>
<feature type="domain" description="CBM6" evidence="10">
    <location>
        <begin position="457"/>
        <end position="582"/>
    </location>
</feature>
<dbReference type="Pfam" id="PF22842">
    <property type="entry name" value="Pel9A-like_beta_helix"/>
    <property type="match status" value="1"/>
</dbReference>
<dbReference type="InterPro" id="IPR012334">
    <property type="entry name" value="Pectin_lyas_fold"/>
</dbReference>